<organism evidence="7 8">
    <name type="scientific">Saccharothrix australiensis</name>
    <dbReference type="NCBI Taxonomy" id="2072"/>
    <lineage>
        <taxon>Bacteria</taxon>
        <taxon>Bacillati</taxon>
        <taxon>Actinomycetota</taxon>
        <taxon>Actinomycetes</taxon>
        <taxon>Pseudonocardiales</taxon>
        <taxon>Pseudonocardiaceae</taxon>
        <taxon>Saccharothrix</taxon>
    </lineage>
</organism>
<dbReference type="GO" id="GO:0016705">
    <property type="term" value="F:oxidoreductase activity, acting on paired donors, with incorporation or reduction of molecular oxygen"/>
    <property type="evidence" value="ECO:0007669"/>
    <property type="project" value="InterPro"/>
</dbReference>
<dbReference type="GO" id="GO:0004497">
    <property type="term" value="F:monooxygenase activity"/>
    <property type="evidence" value="ECO:0007669"/>
    <property type="project" value="UniProtKB-KW"/>
</dbReference>
<dbReference type="PANTHER" id="PTHR46696">
    <property type="entry name" value="P450, PUTATIVE (EUROFUNG)-RELATED"/>
    <property type="match status" value="1"/>
</dbReference>
<sequence length="393" mass="42920">MLFGEGYWDNADEVHARLRDRLGSPWVVNVMLPGLCPVWVLGGSWESVRSALADRRLAKDVGLVGATIVRKRAEAGLPPLDGPLPAMFRQTALFSDGDLHVRQRRLLGENLTADRVQRMVPRIEHITDALLAGLDLTGPVDLVREFAFPLPLTVICELLGIPEVDRDGFRAMTAALMQDDPLVARPASQAMQRFFADLVAAKRARPGPDLTSSLLDAGDQEVIDHLILLFVAGHETTTNLIANAIEALAGTGAWDDLAADPGLIPRAVDEVLRHTSPVRHATHRVTVEPLAYGDVTIPAGELVMVSLASANRDPDKFDRPDEMRPHRDARGHVAFGHGPHFCWGALLGRREAEVALHRLVTGYRAARPPGPVRCARSAIMRGPERLLVTLTPR</sequence>
<dbReference type="Pfam" id="PF00067">
    <property type="entry name" value="p450"/>
    <property type="match status" value="1"/>
</dbReference>
<dbReference type="Gene3D" id="1.10.630.10">
    <property type="entry name" value="Cytochrome P450"/>
    <property type="match status" value="1"/>
</dbReference>
<evidence type="ECO:0000256" key="5">
    <source>
        <dbReference type="ARBA" id="ARBA00023004"/>
    </source>
</evidence>
<evidence type="ECO:0000256" key="6">
    <source>
        <dbReference type="ARBA" id="ARBA00023033"/>
    </source>
</evidence>
<dbReference type="GO" id="GO:0005506">
    <property type="term" value="F:iron ion binding"/>
    <property type="evidence" value="ECO:0007669"/>
    <property type="project" value="InterPro"/>
</dbReference>
<reference evidence="7 8" key="1">
    <citation type="submission" date="2018-10" db="EMBL/GenBank/DDBJ databases">
        <title>Sequencing the genomes of 1000 actinobacteria strains.</title>
        <authorList>
            <person name="Klenk H.-P."/>
        </authorList>
    </citation>
    <scope>NUCLEOTIDE SEQUENCE [LARGE SCALE GENOMIC DNA]</scope>
    <source>
        <strain evidence="7 8">DSM 43800</strain>
    </source>
</reference>
<keyword evidence="8" id="KW-1185">Reference proteome</keyword>
<dbReference type="EMBL" id="RBXO01000001">
    <property type="protein sequence ID" value="RKT55677.1"/>
    <property type="molecule type" value="Genomic_DNA"/>
</dbReference>
<evidence type="ECO:0000313" key="7">
    <source>
        <dbReference type="EMBL" id="RKT55677.1"/>
    </source>
</evidence>
<keyword evidence="6" id="KW-0503">Monooxygenase</keyword>
<dbReference type="PANTHER" id="PTHR46696:SF1">
    <property type="entry name" value="CYTOCHROME P450 YJIB-RELATED"/>
    <property type="match status" value="1"/>
</dbReference>
<accession>A0A495W3Q6</accession>
<keyword evidence="5" id="KW-0408">Iron</keyword>
<dbReference type="FunFam" id="1.10.630.10:FF:000018">
    <property type="entry name" value="Cytochrome P450 monooxygenase"/>
    <property type="match status" value="1"/>
</dbReference>
<comment type="similarity">
    <text evidence="1">Belongs to the cytochrome P450 family.</text>
</comment>
<keyword evidence="4" id="KW-0560">Oxidoreductase</keyword>
<dbReference type="InterPro" id="IPR001128">
    <property type="entry name" value="Cyt_P450"/>
</dbReference>
<name>A0A495W3Q6_9PSEU</name>
<dbReference type="InterPro" id="IPR002397">
    <property type="entry name" value="Cyt_P450_B"/>
</dbReference>
<dbReference type="InterPro" id="IPR036396">
    <property type="entry name" value="Cyt_P450_sf"/>
</dbReference>
<evidence type="ECO:0000256" key="2">
    <source>
        <dbReference type="ARBA" id="ARBA00022617"/>
    </source>
</evidence>
<evidence type="ECO:0000256" key="3">
    <source>
        <dbReference type="ARBA" id="ARBA00022723"/>
    </source>
</evidence>
<dbReference type="Proteomes" id="UP000282084">
    <property type="component" value="Unassembled WGS sequence"/>
</dbReference>
<protein>
    <submittedName>
        <fullName evidence="7">Cytochrome P450</fullName>
    </submittedName>
</protein>
<dbReference type="SUPFAM" id="SSF48264">
    <property type="entry name" value="Cytochrome P450"/>
    <property type="match status" value="1"/>
</dbReference>
<dbReference type="PRINTS" id="PR00359">
    <property type="entry name" value="BP450"/>
</dbReference>
<dbReference type="AlphaFoldDB" id="A0A495W3Q6"/>
<evidence type="ECO:0000313" key="8">
    <source>
        <dbReference type="Proteomes" id="UP000282084"/>
    </source>
</evidence>
<comment type="caution">
    <text evidence="7">The sequence shown here is derived from an EMBL/GenBank/DDBJ whole genome shotgun (WGS) entry which is preliminary data.</text>
</comment>
<keyword evidence="3" id="KW-0479">Metal-binding</keyword>
<proteinExistence type="inferred from homology"/>
<keyword evidence="2" id="KW-0349">Heme</keyword>
<dbReference type="GO" id="GO:0020037">
    <property type="term" value="F:heme binding"/>
    <property type="evidence" value="ECO:0007669"/>
    <property type="project" value="InterPro"/>
</dbReference>
<gene>
    <name evidence="7" type="ORF">C8E97_4361</name>
</gene>
<evidence type="ECO:0000256" key="1">
    <source>
        <dbReference type="ARBA" id="ARBA00010617"/>
    </source>
</evidence>
<evidence type="ECO:0000256" key="4">
    <source>
        <dbReference type="ARBA" id="ARBA00023002"/>
    </source>
</evidence>